<protein>
    <recommendedName>
        <fullName evidence="1">Methyltransferase domain-containing protein</fullName>
    </recommendedName>
</protein>
<evidence type="ECO:0000313" key="2">
    <source>
        <dbReference type="EMBL" id="KAG0270571.1"/>
    </source>
</evidence>
<dbReference type="OrthoDB" id="2013972at2759"/>
<dbReference type="GO" id="GO:0008168">
    <property type="term" value="F:methyltransferase activity"/>
    <property type="evidence" value="ECO:0007669"/>
    <property type="project" value="TreeGrafter"/>
</dbReference>
<evidence type="ECO:0000313" key="3">
    <source>
        <dbReference type="Proteomes" id="UP000807716"/>
    </source>
</evidence>
<evidence type="ECO:0000259" key="1">
    <source>
        <dbReference type="Pfam" id="PF13649"/>
    </source>
</evidence>
<dbReference type="SUPFAM" id="SSF53335">
    <property type="entry name" value="S-adenosyl-L-methionine-dependent methyltransferases"/>
    <property type="match status" value="1"/>
</dbReference>
<feature type="domain" description="Methyltransferase" evidence="1">
    <location>
        <begin position="71"/>
        <end position="162"/>
    </location>
</feature>
<dbReference type="PANTHER" id="PTHR43591:SF24">
    <property type="entry name" value="2-METHOXY-6-POLYPRENYL-1,4-BENZOQUINOL METHYLASE, MITOCHONDRIAL"/>
    <property type="match status" value="1"/>
</dbReference>
<organism evidence="2 3">
    <name type="scientific">Actinomortierella ambigua</name>
    <dbReference type="NCBI Taxonomy" id="1343610"/>
    <lineage>
        <taxon>Eukaryota</taxon>
        <taxon>Fungi</taxon>
        <taxon>Fungi incertae sedis</taxon>
        <taxon>Mucoromycota</taxon>
        <taxon>Mortierellomycotina</taxon>
        <taxon>Mortierellomycetes</taxon>
        <taxon>Mortierellales</taxon>
        <taxon>Mortierellaceae</taxon>
        <taxon>Actinomortierella</taxon>
    </lineage>
</organism>
<proteinExistence type="predicted"/>
<dbReference type="Gene3D" id="3.40.50.150">
    <property type="entry name" value="Vaccinia Virus protein VP39"/>
    <property type="match status" value="1"/>
</dbReference>
<comment type="caution">
    <text evidence="2">The sequence shown here is derived from an EMBL/GenBank/DDBJ whole genome shotgun (WGS) entry which is preliminary data.</text>
</comment>
<reference evidence="2" key="1">
    <citation type="journal article" date="2020" name="Fungal Divers.">
        <title>Resolving the Mortierellaceae phylogeny through synthesis of multi-gene phylogenetics and phylogenomics.</title>
        <authorList>
            <person name="Vandepol N."/>
            <person name="Liber J."/>
            <person name="Desiro A."/>
            <person name="Na H."/>
            <person name="Kennedy M."/>
            <person name="Barry K."/>
            <person name="Grigoriev I.V."/>
            <person name="Miller A.N."/>
            <person name="O'Donnell K."/>
            <person name="Stajich J.E."/>
            <person name="Bonito G."/>
        </authorList>
    </citation>
    <scope>NUCLEOTIDE SEQUENCE</scope>
    <source>
        <strain evidence="2">BC1065</strain>
    </source>
</reference>
<keyword evidence="3" id="KW-1185">Reference proteome</keyword>
<dbReference type="CDD" id="cd02440">
    <property type="entry name" value="AdoMet_MTases"/>
    <property type="match status" value="1"/>
</dbReference>
<name>A0A9P6UCC4_9FUNG</name>
<dbReference type="Pfam" id="PF13649">
    <property type="entry name" value="Methyltransf_25"/>
    <property type="match status" value="1"/>
</dbReference>
<dbReference type="EMBL" id="JAAAJB010000003">
    <property type="protein sequence ID" value="KAG0270571.1"/>
    <property type="molecule type" value="Genomic_DNA"/>
</dbReference>
<dbReference type="Proteomes" id="UP000807716">
    <property type="component" value="Unassembled WGS sequence"/>
</dbReference>
<dbReference type="AlphaFoldDB" id="A0A9P6UCC4"/>
<dbReference type="InterPro" id="IPR029063">
    <property type="entry name" value="SAM-dependent_MTases_sf"/>
</dbReference>
<sequence length="293" mass="32997">MSTSLPSHPEVDETVPEFRYLYGRKYHNHASSRYVLPCDSEEIDRLHLQHYVLKLALQKNLHVPLPSMGRVLDVGCGGATWTMDMATEMPEASFYGIDIAPIYPTAIHPRNCHFSKQDITAGTTFDANSFDVVFQRNLSFGLTPEQWESAIAEAVRVMKPGGYFESVESDCLIHSAGPQTAKVMQVLRHMLRSQGVDPDTIHSLPAMLTKAGLEQVTLKQYNIPLGARGGRTGQLWQQNVFAVLDVCRRRLARYANLNEEQVGEIVAEMQREAAEDYDSYMTIYVTYARKPLV</sequence>
<dbReference type="PANTHER" id="PTHR43591">
    <property type="entry name" value="METHYLTRANSFERASE"/>
    <property type="match status" value="1"/>
</dbReference>
<dbReference type="InterPro" id="IPR041698">
    <property type="entry name" value="Methyltransf_25"/>
</dbReference>
<gene>
    <name evidence="2" type="ORF">DFQ27_004283</name>
</gene>
<accession>A0A9P6UCC4</accession>